<evidence type="ECO:0000313" key="13">
    <source>
        <dbReference type="RefSeq" id="XP_016979462.1"/>
    </source>
</evidence>
<dbReference type="InterPro" id="IPR019787">
    <property type="entry name" value="Znf_PHD-finger"/>
</dbReference>
<feature type="compositionally biased region" description="Polar residues" evidence="9">
    <location>
        <begin position="134"/>
        <end position="155"/>
    </location>
</feature>
<evidence type="ECO:0000256" key="8">
    <source>
        <dbReference type="SAM" id="Coils"/>
    </source>
</evidence>
<dbReference type="InterPro" id="IPR013083">
    <property type="entry name" value="Znf_RING/FYVE/PHD"/>
</dbReference>
<evidence type="ECO:0000313" key="12">
    <source>
        <dbReference type="Proteomes" id="UP001652680"/>
    </source>
</evidence>
<dbReference type="OrthoDB" id="784962at2759"/>
<feature type="region of interest" description="Disordered" evidence="9">
    <location>
        <begin position="266"/>
        <end position="299"/>
    </location>
</feature>
<feature type="compositionally biased region" description="Basic and acidic residues" evidence="9">
    <location>
        <begin position="55"/>
        <end position="75"/>
    </location>
</feature>
<evidence type="ECO:0000256" key="4">
    <source>
        <dbReference type="ARBA" id="ARBA00022833"/>
    </source>
</evidence>
<keyword evidence="3" id="KW-0863">Zinc-finger</keyword>
<organism evidence="13">
    <name type="scientific">Drosophila rhopaloa</name>
    <name type="common">Fruit fly</name>
    <dbReference type="NCBI Taxonomy" id="1041015"/>
    <lineage>
        <taxon>Eukaryota</taxon>
        <taxon>Metazoa</taxon>
        <taxon>Ecdysozoa</taxon>
        <taxon>Arthropoda</taxon>
        <taxon>Hexapoda</taxon>
        <taxon>Insecta</taxon>
        <taxon>Pterygota</taxon>
        <taxon>Neoptera</taxon>
        <taxon>Endopterygota</taxon>
        <taxon>Diptera</taxon>
        <taxon>Brachycera</taxon>
        <taxon>Muscomorpha</taxon>
        <taxon>Ephydroidea</taxon>
        <taxon>Drosophilidae</taxon>
        <taxon>Drosophila</taxon>
        <taxon>Sophophora</taxon>
    </lineage>
</organism>
<gene>
    <name evidence="13" type="primary">LOC108044822</name>
    <name evidence="11" type="synonym">108044822</name>
</gene>
<protein>
    <submittedName>
        <fullName evidence="13">Actin cytoskeleton-regulatory complex protein PAN1 isoform X6</fullName>
    </submittedName>
</protein>
<feature type="region of interest" description="Disordered" evidence="9">
    <location>
        <begin position="39"/>
        <end position="166"/>
    </location>
</feature>
<accession>A0A6P4EN02</accession>
<dbReference type="InterPro" id="IPR036427">
    <property type="entry name" value="Bromodomain-like_sf"/>
</dbReference>
<sequence length="432" mass="47294">MIYCDLCPRAYHADCYIPPLLKVPRGKWYCHGCISRAPPPKKRSAGGTASSSSKSRRDRERDSGGSAKRRSDSSKTPHQSMEHIQQQQQQQIPLAGGDTHHHHHHQQPPSLNSSHDESMNSLPAAPLSPAHSVASATTYDDQHHANNSVDGSSRFQAHLIPPPNNGTAALLEDVSANASVMPSSYPAYPPVAAGNFSAGLINPVPVPVPVPPAMQFANVVAMSPRAVTPTRTRTPTPTPAPTPPPPPPTPLLMQASPTAALHVTACQSPPQQHPHPLMTMPSPPAIGVGTGTNQMSPPPINIHAIQEAKEKLKQEKKEKHATKKLMKELAVCKTLLGEMELHEDSWPFLLPVNTKQFPTYRKIIKSPMDLSTIKKKLLDLTYKTREDFCVDVRQIFDNCEMFNEDDSPVGKAGHGMRKFFESRWGELTDKHS</sequence>
<comment type="subcellular location">
    <subcellularLocation>
        <location evidence="1">Nucleus</location>
    </subcellularLocation>
</comment>
<dbReference type="PANTHER" id="PTHR45915:SF2">
    <property type="entry name" value="TOUTATIS, ISOFORM E"/>
    <property type="match status" value="1"/>
</dbReference>
<dbReference type="GeneID" id="108044822"/>
<reference evidence="13" key="2">
    <citation type="submission" date="2025-04" db="UniProtKB">
        <authorList>
            <consortium name="RefSeq"/>
        </authorList>
    </citation>
    <scope>IDENTIFICATION</scope>
</reference>
<name>A0A6P4EN02_DRORH</name>
<dbReference type="CTD" id="36241"/>
<dbReference type="SUPFAM" id="SSF57903">
    <property type="entry name" value="FYVE/PHD zinc finger"/>
    <property type="match status" value="1"/>
</dbReference>
<dbReference type="SMART" id="SM00249">
    <property type="entry name" value="PHD"/>
    <property type="match status" value="1"/>
</dbReference>
<keyword evidence="2" id="KW-0479">Metal-binding</keyword>
<dbReference type="GO" id="GO:0005634">
    <property type="term" value="C:nucleus"/>
    <property type="evidence" value="ECO:0007669"/>
    <property type="project" value="UniProtKB-SubCell"/>
</dbReference>
<dbReference type="InterPro" id="IPR037374">
    <property type="entry name" value="BAZ2A/B_Bromo"/>
</dbReference>
<dbReference type="AlphaFoldDB" id="A0A6P4EN02"/>
<dbReference type="InterPro" id="IPR018359">
    <property type="entry name" value="Bromodomain_CS"/>
</dbReference>
<evidence type="ECO:0000256" key="7">
    <source>
        <dbReference type="PROSITE-ProRule" id="PRU00035"/>
    </source>
</evidence>
<feature type="region of interest" description="Disordered" evidence="9">
    <location>
        <begin position="227"/>
        <end position="253"/>
    </location>
</feature>
<evidence type="ECO:0000259" key="10">
    <source>
        <dbReference type="PROSITE" id="PS50014"/>
    </source>
</evidence>
<reference evidence="11" key="3">
    <citation type="submission" date="2025-05" db="UniProtKB">
        <authorList>
            <consortium name="EnsemblMetazoa"/>
        </authorList>
    </citation>
    <scope>IDENTIFICATION</scope>
</reference>
<dbReference type="Proteomes" id="UP001652680">
    <property type="component" value="Unassembled WGS sequence"/>
</dbReference>
<keyword evidence="6" id="KW-0539">Nucleus</keyword>
<dbReference type="EnsemblMetazoa" id="XM_017123973.1">
    <property type="protein sequence ID" value="XP_016979462.1"/>
    <property type="gene ID" value="LOC108044822"/>
</dbReference>
<feature type="compositionally biased region" description="Pro residues" evidence="9">
    <location>
        <begin position="236"/>
        <end position="250"/>
    </location>
</feature>
<dbReference type="Gene3D" id="3.30.40.10">
    <property type="entry name" value="Zinc/RING finger domain, C3HC4 (zinc finger)"/>
    <property type="match status" value="1"/>
</dbReference>
<dbReference type="Gene3D" id="1.20.920.10">
    <property type="entry name" value="Bromodomain-like"/>
    <property type="match status" value="1"/>
</dbReference>
<dbReference type="GO" id="GO:0000785">
    <property type="term" value="C:chromatin"/>
    <property type="evidence" value="ECO:0007669"/>
    <property type="project" value="TreeGrafter"/>
</dbReference>
<keyword evidence="12" id="KW-1185">Reference proteome</keyword>
<dbReference type="InterPro" id="IPR011011">
    <property type="entry name" value="Znf_FYVE_PHD"/>
</dbReference>
<evidence type="ECO:0000313" key="11">
    <source>
        <dbReference type="EnsemblMetazoa" id="XP_016979462.1"/>
    </source>
</evidence>
<dbReference type="CDD" id="cd05503">
    <property type="entry name" value="Bromo_BAZ2A_B_like"/>
    <property type="match status" value="1"/>
</dbReference>
<dbReference type="Pfam" id="PF00439">
    <property type="entry name" value="Bromodomain"/>
    <property type="match status" value="1"/>
</dbReference>
<feature type="coiled-coil region" evidence="8">
    <location>
        <begin position="302"/>
        <end position="329"/>
    </location>
</feature>
<dbReference type="PANTHER" id="PTHR45915">
    <property type="entry name" value="TRANSCRIPTION INTERMEDIARY FACTOR"/>
    <property type="match status" value="1"/>
</dbReference>
<keyword evidence="4" id="KW-0862">Zinc</keyword>
<evidence type="ECO:0000256" key="2">
    <source>
        <dbReference type="ARBA" id="ARBA00022723"/>
    </source>
</evidence>
<dbReference type="SMART" id="SM00297">
    <property type="entry name" value="BROMO"/>
    <property type="match status" value="1"/>
</dbReference>
<feature type="domain" description="Bromo" evidence="10">
    <location>
        <begin position="340"/>
        <end position="410"/>
    </location>
</feature>
<dbReference type="InterPro" id="IPR001965">
    <property type="entry name" value="Znf_PHD"/>
</dbReference>
<dbReference type="InterPro" id="IPR001487">
    <property type="entry name" value="Bromodomain"/>
</dbReference>
<dbReference type="PROSITE" id="PS00633">
    <property type="entry name" value="BROMODOMAIN_1"/>
    <property type="match status" value="1"/>
</dbReference>
<evidence type="ECO:0000256" key="9">
    <source>
        <dbReference type="SAM" id="MobiDB-lite"/>
    </source>
</evidence>
<dbReference type="PROSITE" id="PS50014">
    <property type="entry name" value="BROMODOMAIN_2"/>
    <property type="match status" value="1"/>
</dbReference>
<dbReference type="GO" id="GO:0008270">
    <property type="term" value="F:zinc ion binding"/>
    <property type="evidence" value="ECO:0007669"/>
    <property type="project" value="UniProtKB-KW"/>
</dbReference>
<keyword evidence="8" id="KW-0175">Coiled coil</keyword>
<evidence type="ECO:0000256" key="3">
    <source>
        <dbReference type="ARBA" id="ARBA00022771"/>
    </source>
</evidence>
<dbReference type="SUPFAM" id="SSF47370">
    <property type="entry name" value="Bromodomain"/>
    <property type="match status" value="1"/>
</dbReference>
<evidence type="ECO:0000256" key="5">
    <source>
        <dbReference type="ARBA" id="ARBA00023117"/>
    </source>
</evidence>
<dbReference type="PRINTS" id="PR00503">
    <property type="entry name" value="BROMODOMAIN"/>
</dbReference>
<proteinExistence type="predicted"/>
<evidence type="ECO:0000256" key="1">
    <source>
        <dbReference type="ARBA" id="ARBA00004123"/>
    </source>
</evidence>
<dbReference type="RefSeq" id="XP_016979462.1">
    <property type="nucleotide sequence ID" value="XM_017123973.1"/>
</dbReference>
<evidence type="ECO:0000256" key="6">
    <source>
        <dbReference type="ARBA" id="ARBA00023242"/>
    </source>
</evidence>
<keyword evidence="5 7" id="KW-0103">Bromodomain</keyword>
<reference evidence="12" key="1">
    <citation type="journal article" date="2021" name="Elife">
        <title>Highly contiguous assemblies of 101 drosophilid genomes.</title>
        <authorList>
            <person name="Kim B.Y."/>
            <person name="Wang J.R."/>
            <person name="Miller D.E."/>
            <person name="Barmina O."/>
            <person name="Delaney E."/>
            <person name="Thompson A."/>
            <person name="Comeault A.A."/>
            <person name="Peede D."/>
            <person name="D'Agostino E.R."/>
            <person name="Pelaez J."/>
            <person name="Aguilar J.M."/>
            <person name="Haji D."/>
            <person name="Matsunaga T."/>
            <person name="Armstrong E.E."/>
            <person name="Zych M."/>
            <person name="Ogawa Y."/>
            <person name="Stamenkovic-Radak M."/>
            <person name="Jelic M."/>
            <person name="Veselinovic M.S."/>
            <person name="Tanaskovic M."/>
            <person name="Eric P."/>
            <person name="Gao J.J."/>
            <person name="Katoh T.K."/>
            <person name="Toda M.J."/>
            <person name="Watabe H."/>
            <person name="Watada M."/>
            <person name="Davis J.S."/>
            <person name="Moyle L.C."/>
            <person name="Manoli G."/>
            <person name="Bertolini E."/>
            <person name="Kostal V."/>
            <person name="Hawley R.S."/>
            <person name="Takahashi A."/>
            <person name="Jones C.D."/>
            <person name="Price D.K."/>
            <person name="Whiteman N."/>
            <person name="Kopp A."/>
            <person name="Matute D.R."/>
            <person name="Petrov D.A."/>
        </authorList>
    </citation>
    <scope>NUCLEOTIDE SEQUENCE [LARGE SCALE GENOMIC DNA]</scope>
</reference>
<dbReference type="Pfam" id="PF00628">
    <property type="entry name" value="PHD"/>
    <property type="match status" value="1"/>
</dbReference>